<proteinExistence type="predicted"/>
<dbReference type="GeneID" id="125178340"/>
<reference evidence="2" key="1">
    <citation type="submission" date="2025-08" db="UniProtKB">
        <authorList>
            <consortium name="RefSeq"/>
        </authorList>
    </citation>
    <scope>IDENTIFICATION</scope>
    <source>
        <tissue evidence="2">Whole organism</tissue>
    </source>
</reference>
<evidence type="ECO:0000313" key="1">
    <source>
        <dbReference type="Proteomes" id="UP000694843"/>
    </source>
</evidence>
<dbReference type="RefSeq" id="XP_047737795.1">
    <property type="nucleotide sequence ID" value="XM_047881839.1"/>
</dbReference>
<dbReference type="Proteomes" id="UP000694843">
    <property type="component" value="Unplaced"/>
</dbReference>
<name>A0A979FNN0_HYAAZ</name>
<organism evidence="1 2">
    <name type="scientific">Hyalella azteca</name>
    <name type="common">Amphipod</name>
    <dbReference type="NCBI Taxonomy" id="294128"/>
    <lineage>
        <taxon>Eukaryota</taxon>
        <taxon>Metazoa</taxon>
        <taxon>Ecdysozoa</taxon>
        <taxon>Arthropoda</taxon>
        <taxon>Crustacea</taxon>
        <taxon>Multicrustacea</taxon>
        <taxon>Malacostraca</taxon>
        <taxon>Eumalacostraca</taxon>
        <taxon>Peracarida</taxon>
        <taxon>Amphipoda</taxon>
        <taxon>Senticaudata</taxon>
        <taxon>Talitrida</taxon>
        <taxon>Talitroidea</taxon>
        <taxon>Hyalellidae</taxon>
        <taxon>Hyalella</taxon>
    </lineage>
</organism>
<keyword evidence="1" id="KW-1185">Reference proteome</keyword>
<sequence length="113" mass="12888">MGKFNYTPSSIGLGSTLPDVCHLTLCPPTRAVRPSDECRPTIRRVPSDHLACAVRPSDVCRPTIRRVPSDIWSLLVAWDLPWDWRVPLIVKLHDRQWLGAYVVRSSYQPEPEL</sequence>
<dbReference type="KEGG" id="hazt:125178340"/>
<dbReference type="AlphaFoldDB" id="A0A979FNN0"/>
<protein>
    <submittedName>
        <fullName evidence="2">Uncharacterized protein LOC125178340</fullName>
    </submittedName>
</protein>
<gene>
    <name evidence="2" type="primary">LOC125178340</name>
</gene>
<evidence type="ECO:0000313" key="2">
    <source>
        <dbReference type="RefSeq" id="XP_047737795.1"/>
    </source>
</evidence>
<accession>A0A979FNN0</accession>